<protein>
    <submittedName>
        <fullName evidence="1">Uncharacterized protein</fullName>
    </submittedName>
</protein>
<dbReference type="OrthoDB" id="6744094at2759"/>
<dbReference type="PANTHER" id="PTHR46114:SF1">
    <property type="entry name" value="ZAD DOMAIN-CONTAINING PROTEIN"/>
    <property type="match status" value="1"/>
</dbReference>
<gene>
    <name evidence="1" type="ORF">AVEN_233587_1</name>
</gene>
<evidence type="ECO:0000313" key="1">
    <source>
        <dbReference type="EMBL" id="GBM67403.1"/>
    </source>
</evidence>
<comment type="caution">
    <text evidence="1">The sequence shown here is derived from an EMBL/GenBank/DDBJ whole genome shotgun (WGS) entry which is preliminary data.</text>
</comment>
<reference evidence="1 2" key="1">
    <citation type="journal article" date="2019" name="Sci. Rep.">
        <title>Orb-weaving spider Araneus ventricosus genome elucidates the spidroin gene catalogue.</title>
        <authorList>
            <person name="Kono N."/>
            <person name="Nakamura H."/>
            <person name="Ohtoshi R."/>
            <person name="Moran D.A.P."/>
            <person name="Shinohara A."/>
            <person name="Yoshida Y."/>
            <person name="Fujiwara M."/>
            <person name="Mori M."/>
            <person name="Tomita M."/>
            <person name="Arakawa K."/>
        </authorList>
    </citation>
    <scope>NUCLEOTIDE SEQUENCE [LARGE SCALE GENOMIC DNA]</scope>
</reference>
<dbReference type="EMBL" id="BGPR01002081">
    <property type="protein sequence ID" value="GBM67403.1"/>
    <property type="molecule type" value="Genomic_DNA"/>
</dbReference>
<evidence type="ECO:0000313" key="2">
    <source>
        <dbReference type="Proteomes" id="UP000499080"/>
    </source>
</evidence>
<dbReference type="PANTHER" id="PTHR46114">
    <property type="entry name" value="APPLE DOMAIN-CONTAINING PROTEIN"/>
    <property type="match status" value="1"/>
</dbReference>
<keyword evidence="2" id="KW-1185">Reference proteome</keyword>
<organism evidence="1 2">
    <name type="scientific">Araneus ventricosus</name>
    <name type="common">Orbweaver spider</name>
    <name type="synonym">Epeira ventricosa</name>
    <dbReference type="NCBI Taxonomy" id="182803"/>
    <lineage>
        <taxon>Eukaryota</taxon>
        <taxon>Metazoa</taxon>
        <taxon>Ecdysozoa</taxon>
        <taxon>Arthropoda</taxon>
        <taxon>Chelicerata</taxon>
        <taxon>Arachnida</taxon>
        <taxon>Araneae</taxon>
        <taxon>Araneomorphae</taxon>
        <taxon>Entelegynae</taxon>
        <taxon>Araneoidea</taxon>
        <taxon>Araneidae</taxon>
        <taxon>Araneus</taxon>
    </lineage>
</organism>
<accession>A0A4Y2HQH1</accession>
<name>A0A4Y2HQH1_ARAVE</name>
<sequence length="101" mass="11953">MLIAYEAQGCKMSSKAHFLHSHIDCFPENLGAYNEEQGARFHEDTRDIERRYQGRWDVSMLADHCWDTPAGNRRWKAKACSEERHREEEKVSHTKRVNMKC</sequence>
<dbReference type="AlphaFoldDB" id="A0A4Y2HQH1"/>
<proteinExistence type="predicted"/>
<dbReference type="Proteomes" id="UP000499080">
    <property type="component" value="Unassembled WGS sequence"/>
</dbReference>